<evidence type="ECO:0000313" key="1">
    <source>
        <dbReference type="EMBL" id="SUD37644.1"/>
    </source>
</evidence>
<name>A0A379IN90_ECTME</name>
<dbReference type="OrthoDB" id="9132717at2"/>
<dbReference type="Pfam" id="PF08786">
    <property type="entry name" value="DcrB"/>
    <property type="match status" value="1"/>
</dbReference>
<accession>A0A379IN90</accession>
<dbReference type="Gene3D" id="3.40.1000.10">
    <property type="entry name" value="Mog1/PsbP, alpha/beta/alpha sandwich"/>
    <property type="match status" value="1"/>
</dbReference>
<protein>
    <submittedName>
        <fullName evidence="1">Uncharacterized conserved protein</fullName>
    </submittedName>
</protein>
<sequence>MSYTTQELSLQLPTAEVQDGTINILRFPALGTSLVITRGNLGADETLRSHFEAQVAKLAKQVKDLRCSALQDVQVGPAQAIVGVELRSQFSKGPEQVYQFQLGVLLADGRRLLALSYVKPTPLDDADAAHWAQIKQSLSLNG</sequence>
<dbReference type="RefSeq" id="WP_115290309.1">
    <property type="nucleotide sequence ID" value="NZ_UGUU01000001.1"/>
</dbReference>
<dbReference type="EMBL" id="UGUU01000001">
    <property type="protein sequence ID" value="SUD37644.1"/>
    <property type="molecule type" value="Genomic_DNA"/>
</dbReference>
<dbReference type="InterPro" id="IPR016123">
    <property type="entry name" value="Mog1/PsbP_a/b/a-sand"/>
</dbReference>
<dbReference type="SUPFAM" id="SSF55724">
    <property type="entry name" value="Mog1p/PsbP-like"/>
    <property type="match status" value="1"/>
</dbReference>
<gene>
    <name evidence="1" type="ORF">NCTC10899_00401</name>
</gene>
<proteinExistence type="predicted"/>
<dbReference type="InterPro" id="IPR014894">
    <property type="entry name" value="DcrB/EagT6"/>
</dbReference>
<organism evidence="1 2">
    <name type="scientific">Ectopseudomonas mendocina</name>
    <name type="common">Pseudomonas mendocina</name>
    <dbReference type="NCBI Taxonomy" id="300"/>
    <lineage>
        <taxon>Bacteria</taxon>
        <taxon>Pseudomonadati</taxon>
        <taxon>Pseudomonadota</taxon>
        <taxon>Gammaproteobacteria</taxon>
        <taxon>Pseudomonadales</taxon>
        <taxon>Pseudomonadaceae</taxon>
        <taxon>Ectopseudomonas</taxon>
    </lineage>
</organism>
<dbReference type="AlphaFoldDB" id="A0A379IN90"/>
<evidence type="ECO:0000313" key="2">
    <source>
        <dbReference type="Proteomes" id="UP000254260"/>
    </source>
</evidence>
<reference evidence="1 2" key="1">
    <citation type="submission" date="2018-06" db="EMBL/GenBank/DDBJ databases">
        <authorList>
            <consortium name="Pathogen Informatics"/>
            <person name="Doyle S."/>
        </authorList>
    </citation>
    <scope>NUCLEOTIDE SEQUENCE [LARGE SCALE GENOMIC DNA]</scope>
    <source>
        <strain evidence="1 2">NCTC10899</strain>
    </source>
</reference>
<dbReference type="Proteomes" id="UP000254260">
    <property type="component" value="Unassembled WGS sequence"/>
</dbReference>